<evidence type="ECO:0000313" key="2">
    <source>
        <dbReference type="Proteomes" id="UP000013085"/>
    </source>
</evidence>
<dbReference type="AlphaFoldDB" id="A0A0E2HG93"/>
<organism evidence="1 2">
    <name type="scientific">[Clostridium] clostridioforme 90A8</name>
    <dbReference type="NCBI Taxonomy" id="999408"/>
    <lineage>
        <taxon>Bacteria</taxon>
        <taxon>Bacillati</taxon>
        <taxon>Bacillota</taxon>
        <taxon>Clostridia</taxon>
        <taxon>Lachnospirales</taxon>
        <taxon>Lachnospiraceae</taxon>
        <taxon>Enterocloster</taxon>
    </lineage>
</organism>
<accession>A0A0E2HG93</accession>
<dbReference type="EMBL" id="AGYR01000001">
    <property type="protein sequence ID" value="ENZ20084.1"/>
    <property type="molecule type" value="Genomic_DNA"/>
</dbReference>
<name>A0A0E2HG93_9FIRM</name>
<protein>
    <submittedName>
        <fullName evidence="1">Uncharacterized protein</fullName>
    </submittedName>
</protein>
<gene>
    <name evidence="1" type="ORF">HMPREF1090_00013</name>
</gene>
<proteinExistence type="predicted"/>
<dbReference type="HOGENOM" id="CLU_2648086_0_0_9"/>
<evidence type="ECO:0000313" key="1">
    <source>
        <dbReference type="EMBL" id="ENZ20084.1"/>
    </source>
</evidence>
<dbReference type="Proteomes" id="UP000013085">
    <property type="component" value="Unassembled WGS sequence"/>
</dbReference>
<dbReference type="RefSeq" id="WP_002572754.1">
    <property type="nucleotide sequence ID" value="NZ_KB850976.1"/>
</dbReference>
<reference evidence="1 2" key="1">
    <citation type="submission" date="2013-01" db="EMBL/GenBank/DDBJ databases">
        <title>The Genome Sequence of Clostridium clostridioforme 90A8.</title>
        <authorList>
            <consortium name="The Broad Institute Genome Sequencing Platform"/>
            <person name="Earl A."/>
            <person name="Ward D."/>
            <person name="Feldgarden M."/>
            <person name="Gevers D."/>
            <person name="Courvalin P."/>
            <person name="Lambert T."/>
            <person name="Walker B."/>
            <person name="Young S.K."/>
            <person name="Zeng Q."/>
            <person name="Gargeya S."/>
            <person name="Fitzgerald M."/>
            <person name="Haas B."/>
            <person name="Abouelleil A."/>
            <person name="Alvarado L."/>
            <person name="Arachchi H.M."/>
            <person name="Berlin A.M."/>
            <person name="Chapman S.B."/>
            <person name="Dewar J."/>
            <person name="Goldberg J."/>
            <person name="Griggs A."/>
            <person name="Gujja S."/>
            <person name="Hansen M."/>
            <person name="Howarth C."/>
            <person name="Imamovic A."/>
            <person name="Larimer J."/>
            <person name="McCowan C."/>
            <person name="Murphy C."/>
            <person name="Neiman D."/>
            <person name="Pearson M."/>
            <person name="Priest M."/>
            <person name="Roberts A."/>
            <person name="Saif S."/>
            <person name="Shea T."/>
            <person name="Sisk P."/>
            <person name="Sykes S."/>
            <person name="Wortman J."/>
            <person name="Nusbaum C."/>
            <person name="Birren B."/>
        </authorList>
    </citation>
    <scope>NUCLEOTIDE SEQUENCE [LARGE SCALE GENOMIC DNA]</scope>
    <source>
        <strain evidence="1 2">90A8</strain>
    </source>
</reference>
<dbReference type="PATRIC" id="fig|999408.3.peg.12"/>
<sequence>MVISPKRLPEVKNDSLARIVSFASGNSIDWKFVSGQVSEDGSCSADFEADAPKPKSKFRLHGEVSQYGESYHFSAI</sequence>
<comment type="caution">
    <text evidence="1">The sequence shown here is derived from an EMBL/GenBank/DDBJ whole genome shotgun (WGS) entry which is preliminary data.</text>
</comment>